<dbReference type="Proteomes" id="UP000528432">
    <property type="component" value="Unassembled WGS sequence"/>
</dbReference>
<feature type="transmembrane region" description="Helical" evidence="9">
    <location>
        <begin position="321"/>
        <end position="341"/>
    </location>
</feature>
<organism evidence="11 12">
    <name type="scientific">Clostridium cochlearium</name>
    <dbReference type="NCBI Taxonomy" id="1494"/>
    <lineage>
        <taxon>Bacteria</taxon>
        <taxon>Bacillati</taxon>
        <taxon>Bacillota</taxon>
        <taxon>Clostridia</taxon>
        <taxon>Eubacteriales</taxon>
        <taxon>Clostridiaceae</taxon>
        <taxon>Clostridium</taxon>
    </lineage>
</organism>
<evidence type="ECO:0000256" key="4">
    <source>
        <dbReference type="ARBA" id="ARBA00022475"/>
    </source>
</evidence>
<evidence type="ECO:0000256" key="8">
    <source>
        <dbReference type="ARBA" id="ARBA00038435"/>
    </source>
</evidence>
<evidence type="ECO:0000256" key="5">
    <source>
        <dbReference type="ARBA" id="ARBA00022692"/>
    </source>
</evidence>
<comment type="subcellular location">
    <subcellularLocation>
        <location evidence="1">Cell membrane</location>
        <topology evidence="1">Multi-pass membrane protein</topology>
    </subcellularLocation>
</comment>
<comment type="caution">
    <text evidence="11">The sequence shown here is derived from an EMBL/GenBank/DDBJ whole genome shotgun (WGS) entry which is preliminary data.</text>
</comment>
<evidence type="ECO:0000256" key="6">
    <source>
        <dbReference type="ARBA" id="ARBA00022989"/>
    </source>
</evidence>
<accession>A0A7Y3V7J5</accession>
<dbReference type="InterPro" id="IPR004770">
    <property type="entry name" value="Na/H_antiport_NhaC"/>
</dbReference>
<reference evidence="11 12" key="1">
    <citation type="submission" date="2020-05" db="EMBL/GenBank/DDBJ databases">
        <title>Draft genome sequence of Clostridium cochlearium strain AGROS13 isolated from a sheep dairy farm in New Zealand.</title>
        <authorList>
            <person name="Gupta T.B."/>
            <person name="Jauregui R."/>
            <person name="Risson A.N."/>
            <person name="Brightwell G."/>
            <person name="Maclean P."/>
        </authorList>
    </citation>
    <scope>NUCLEOTIDE SEQUENCE [LARGE SCALE GENOMIC DNA]</scope>
    <source>
        <strain evidence="11 12">AGROS13</strain>
    </source>
</reference>
<dbReference type="NCBIfam" id="TIGR00931">
    <property type="entry name" value="antiport_nhaC"/>
    <property type="match status" value="1"/>
</dbReference>
<feature type="transmembrane region" description="Helical" evidence="9">
    <location>
        <begin position="6"/>
        <end position="27"/>
    </location>
</feature>
<keyword evidence="6 9" id="KW-1133">Transmembrane helix</keyword>
<protein>
    <submittedName>
        <fullName evidence="11">Na+/H+ antiporter NhaC</fullName>
    </submittedName>
</protein>
<evidence type="ECO:0000256" key="2">
    <source>
        <dbReference type="ARBA" id="ARBA00022448"/>
    </source>
</evidence>
<dbReference type="AlphaFoldDB" id="A0A7Y3V7J5"/>
<feature type="transmembrane region" description="Helical" evidence="9">
    <location>
        <begin position="72"/>
        <end position="99"/>
    </location>
</feature>
<evidence type="ECO:0000256" key="3">
    <source>
        <dbReference type="ARBA" id="ARBA00022449"/>
    </source>
</evidence>
<dbReference type="RefSeq" id="WP_171303406.1">
    <property type="nucleotide sequence ID" value="NZ_JABFIF010000011.1"/>
</dbReference>
<evidence type="ECO:0000256" key="7">
    <source>
        <dbReference type="ARBA" id="ARBA00023136"/>
    </source>
</evidence>
<dbReference type="Pfam" id="PF03553">
    <property type="entry name" value="Na_H_antiporter"/>
    <property type="match status" value="1"/>
</dbReference>
<evidence type="ECO:0000256" key="1">
    <source>
        <dbReference type="ARBA" id="ARBA00004651"/>
    </source>
</evidence>
<keyword evidence="3" id="KW-0050">Antiport</keyword>
<gene>
    <name evidence="11" type="primary">nhaC</name>
    <name evidence="11" type="ORF">HMJ28_07050</name>
</gene>
<evidence type="ECO:0000259" key="10">
    <source>
        <dbReference type="Pfam" id="PF03553"/>
    </source>
</evidence>
<keyword evidence="5 9" id="KW-0812">Transmembrane</keyword>
<feature type="transmembrane region" description="Helical" evidence="9">
    <location>
        <begin position="233"/>
        <end position="251"/>
    </location>
</feature>
<dbReference type="GO" id="GO:0015297">
    <property type="term" value="F:antiporter activity"/>
    <property type="evidence" value="ECO:0007669"/>
    <property type="project" value="UniProtKB-KW"/>
</dbReference>
<dbReference type="InterPro" id="IPR018461">
    <property type="entry name" value="Na/H_Antiport_NhaC-like_C"/>
</dbReference>
<feature type="transmembrane region" description="Helical" evidence="9">
    <location>
        <begin position="106"/>
        <end position="126"/>
    </location>
</feature>
<sequence>MKKKPTFLQAMFPIVSMILLLGIGYGIMGLRAEILMIISAAIAGGIAIKLGYTWDDIMDSIVGKLSKTMPAILILIIVGVLIGSWMIGGTIPMMVYYGLKIINPKFIIITSFWVTAFVSICTGTSWGSAGTIGVALMGVATGMGVHLPMVAGAIVAGAYFGDKMSPLSDTTNLAPIAAGTTLYDHIKHMIYTTGPAFILSSIVYIITGFNLPVSNVATPEKVIILLDSLDKMFTWNLLILIPPVIVLYGSFKQKPTIPVMLLSSTIALINSVVFQKFSIQQAFEATISGFDISMVNIAGFDTSTLIEDVPRLLNRGGMNSMLGTVLIAFCAYGFAGTISVTGSLDIVLEKLLRTVRSTGDLILVTLIACFTSVCVTSNGQLSILIPGEMFKKTYIARKLHPKNLSRTLEDGATVIEPLVPWTAAGVYMATTLGVPTLQYLPWAILCYSGWIFAVIWGYTGKFIAKLDEEDPIYKDYLKEEVRINA</sequence>
<comment type="similarity">
    <text evidence="8">Belongs to the NhaC Na(+)/H(+) (TC 2.A.35) antiporter family.</text>
</comment>
<evidence type="ECO:0000313" key="11">
    <source>
        <dbReference type="EMBL" id="NOH16140.1"/>
    </source>
</evidence>
<keyword evidence="7 9" id="KW-0472">Membrane</keyword>
<keyword evidence="2" id="KW-0813">Transport</keyword>
<feature type="domain" description="Na+/H+ antiporter NhaC-like C-terminal" evidence="10">
    <location>
        <begin position="157"/>
        <end position="460"/>
    </location>
</feature>
<dbReference type="InterPro" id="IPR052180">
    <property type="entry name" value="NhaC_Na-H+_Antiporter"/>
</dbReference>
<dbReference type="PANTHER" id="PTHR33451:SF3">
    <property type="entry name" value="MALATE-2H(+)_NA(+)-LACTATE ANTIPORTER"/>
    <property type="match status" value="1"/>
</dbReference>
<feature type="transmembrane region" description="Helical" evidence="9">
    <location>
        <begin position="361"/>
        <end position="386"/>
    </location>
</feature>
<dbReference type="PANTHER" id="PTHR33451">
    <property type="entry name" value="MALATE-2H(+)/NA(+)-LACTATE ANTIPORTER"/>
    <property type="match status" value="1"/>
</dbReference>
<proteinExistence type="inferred from homology"/>
<dbReference type="EMBL" id="JABFIF010000011">
    <property type="protein sequence ID" value="NOH16140.1"/>
    <property type="molecule type" value="Genomic_DNA"/>
</dbReference>
<dbReference type="GO" id="GO:0005886">
    <property type="term" value="C:plasma membrane"/>
    <property type="evidence" value="ECO:0007669"/>
    <property type="project" value="UniProtKB-SubCell"/>
</dbReference>
<evidence type="ECO:0000256" key="9">
    <source>
        <dbReference type="SAM" id="Phobius"/>
    </source>
</evidence>
<keyword evidence="4" id="KW-1003">Cell membrane</keyword>
<feature type="transmembrane region" description="Helical" evidence="9">
    <location>
        <begin position="196"/>
        <end position="213"/>
    </location>
</feature>
<feature type="transmembrane region" description="Helical" evidence="9">
    <location>
        <begin position="34"/>
        <end position="52"/>
    </location>
</feature>
<evidence type="ECO:0000313" key="12">
    <source>
        <dbReference type="Proteomes" id="UP000528432"/>
    </source>
</evidence>
<name>A0A7Y3V7J5_CLOCO</name>
<feature type="transmembrane region" description="Helical" evidence="9">
    <location>
        <begin position="407"/>
        <end position="427"/>
    </location>
</feature>
<feature type="transmembrane region" description="Helical" evidence="9">
    <location>
        <begin position="439"/>
        <end position="458"/>
    </location>
</feature>
<feature type="transmembrane region" description="Helical" evidence="9">
    <location>
        <begin position="132"/>
        <end position="160"/>
    </location>
</feature>